<accession>A0A140PRF8</accession>
<dbReference type="NCBIfam" id="TIGR02601">
    <property type="entry name" value="autotrns_rpt"/>
    <property type="match status" value="1"/>
</dbReference>
<feature type="domain" description="Autotransporter" evidence="5">
    <location>
        <begin position="819"/>
        <end position="1090"/>
    </location>
</feature>
<dbReference type="HOGENOM" id="CLU_005887_0_0_0"/>
<feature type="domain" description="Cyclic nucleotide-binding" evidence="4">
    <location>
        <begin position="663"/>
        <end position="744"/>
    </location>
</feature>
<dbReference type="InterPro" id="IPR051551">
    <property type="entry name" value="Autotransporter_adhesion"/>
</dbReference>
<dbReference type="CDD" id="cd04848">
    <property type="entry name" value="Peptidases_S8_Autotransporter_serine_protease_like"/>
    <property type="match status" value="1"/>
</dbReference>
<dbReference type="eggNOG" id="COG1404">
    <property type="taxonomic scope" value="Bacteria"/>
</dbReference>
<dbReference type="PROSITE" id="PS51208">
    <property type="entry name" value="AUTOTRANSPORTER"/>
    <property type="match status" value="1"/>
</dbReference>
<dbReference type="PROSITE" id="PS51257">
    <property type="entry name" value="PROKAR_LIPOPROTEIN"/>
    <property type="match status" value="1"/>
</dbReference>
<feature type="region of interest" description="Disordered" evidence="2">
    <location>
        <begin position="160"/>
        <end position="179"/>
    </location>
</feature>
<dbReference type="PROSITE" id="PS50042">
    <property type="entry name" value="CNMP_BINDING_3"/>
    <property type="match status" value="1"/>
</dbReference>
<dbReference type="SUPFAM" id="SSF103515">
    <property type="entry name" value="Autotransporter"/>
    <property type="match status" value="1"/>
</dbReference>
<dbReference type="InterPro" id="IPR036709">
    <property type="entry name" value="Autotransporte_beta_dom_sf"/>
</dbReference>
<dbReference type="Pfam" id="PF03797">
    <property type="entry name" value="Autotransporter"/>
    <property type="match status" value="1"/>
</dbReference>
<dbReference type="KEGG" id="fne:FSDG_01308"/>
<name>A0A140PRF8_9FUSO</name>
<dbReference type="Proteomes" id="UP000002799">
    <property type="component" value="Chromosome"/>
</dbReference>
<sequence>MRKEILKSKMMMIALASILFVSCGGGGGGGGGGSSNLPINPGTPSVPKPSTPSTPSNPEDSFPTVTNPLDSQKGNMSALKASLYTAQKNSGIAIPKDTTEIDGSGVKVAILDANFVNAVRSGANSVEDKDGKTVDENGHPLVPRRSKTLTDVYTDVEIIDESPNPPYTKEAVTGTERPTGLEHGEEVLEVVRDLEYAPNNYAETPGIDNKPNNKIKTILGSVGWDYTYVENGQNKNRVAAILPTQEVYEAAMAKFGNQSVKIFNQSFGSDKKSYDDSEYKPYKGEGNLPLPFAKVHSGDSEKLMIPYFRDAVENKGGLFIWSAGNKGDKNASVEAGLPYFDNKLEKGWISVIGAQEEGLRIRSGQYEKTGKYNVMADGTEGVDKLSSAGFEARYWSIAADAYGVDRITNITRNPDGTIRSISSKTGYGSSYAAPKVTRAAALVYDKFSWMTADQIRQTLFTTTDKTDLSQDPENMSEVDLRNVTRSPDFTYGWGMLNQERALKGPGAFMNISYYGDTTIFKATLPAGKTSYFDNDIYGDGGLEKLGLGTLHLTGNNSFSGGSKVIGGTLEIHQVHASPITVGTSGTLVLNPKAIVGYDVDNFDLINNVDAQKITSSGIKVKNYGTVKFKGTTAIIGGDYVAYAGSNTQVGFKNSVKVLGKIKIQNGTVSVLSNGYVTKNEKSTIMEGKSFEGNIANVETNGMRTANVEVKDGKVVATLSRQNPSEYLGENAEASSKNVAENVEKVFEDLDQKVMSGTATKEEVLMGATVQSMSTMGFTSATEMMSGEIYASAQALTFSQAQNVNRDLSNRLSGLDNFKNSNKDSEVWFSVLGSAGKLRRDGYASADTRVTGGQFGADTKFSPTTTLGVALNYSYAKADFNRYAGESKSDMVGVSLYGKQDLPYGFYTAGRLGLSHISSKVERELLTSTGDTVTGKINHHDKMLSAYVELGKKFGWFTPFIGYSQDYLRRGSFDESEASWGIKADKKNYRTSNFLVGARAEYVGNKYKLQAYVTQAINTDKRDLSYEGRFTGSSVKQKFYGVKQAKNTTWIGFGAFREITPVFGVYGNVDFRVEDKKWADSVFSAGLQYRF</sequence>
<dbReference type="SUPFAM" id="SSF52743">
    <property type="entry name" value="Subtilisin-like"/>
    <property type="match status" value="1"/>
</dbReference>
<dbReference type="Pfam" id="PF12951">
    <property type="entry name" value="PATR"/>
    <property type="match status" value="1"/>
</dbReference>
<dbReference type="InterPro" id="IPR013425">
    <property type="entry name" value="Autotrns_rpt"/>
</dbReference>
<evidence type="ECO:0000259" key="4">
    <source>
        <dbReference type="PROSITE" id="PS50042"/>
    </source>
</evidence>
<keyword evidence="1 3" id="KW-0732">Signal</keyword>
<gene>
    <name evidence="6" type="ORF">FSDG_01308</name>
</gene>
<dbReference type="RefSeq" id="WP_016361171.1">
    <property type="nucleotide sequence ID" value="NZ_AKBT01000001.1"/>
</dbReference>
<evidence type="ECO:0000313" key="6">
    <source>
        <dbReference type="EMBL" id="EEO42749.2"/>
    </source>
</evidence>
<feature type="signal peptide" evidence="3">
    <location>
        <begin position="1"/>
        <end position="26"/>
    </location>
</feature>
<evidence type="ECO:0000256" key="1">
    <source>
        <dbReference type="ARBA" id="ARBA00022729"/>
    </source>
</evidence>
<protein>
    <submittedName>
        <fullName evidence="6">Autotransporter-associated beta strand</fullName>
    </submittedName>
</protein>
<evidence type="ECO:0000256" key="3">
    <source>
        <dbReference type="SAM" id="SignalP"/>
    </source>
</evidence>
<dbReference type="GO" id="GO:0004252">
    <property type="term" value="F:serine-type endopeptidase activity"/>
    <property type="evidence" value="ECO:0007669"/>
    <property type="project" value="InterPro"/>
</dbReference>
<dbReference type="AlphaFoldDB" id="A0A140PRF8"/>
<proteinExistence type="predicted"/>
<dbReference type="InterPro" id="IPR000595">
    <property type="entry name" value="cNMP-bd_dom"/>
</dbReference>
<reference evidence="6 7" key="1">
    <citation type="submission" date="2013-11" db="EMBL/GenBank/DDBJ databases">
        <title>The Genome Sequence of Fusobacterium sp. 7_1.</title>
        <authorList>
            <consortium name="The Broad Institute Genome Sequencing Platform"/>
            <person name="Earl A."/>
            <person name="Ward D."/>
            <person name="Feldgarden M."/>
            <person name="Gevers D."/>
            <person name="Strauss J."/>
            <person name="Ambrose C.E."/>
            <person name="Allen-Vercoe E."/>
            <person name="Walker B."/>
            <person name="Young S.K."/>
            <person name="Zeng Q."/>
            <person name="Gargeya S."/>
            <person name="Fitzgerald M."/>
            <person name="Haas B."/>
            <person name="Abouelleil A."/>
            <person name="Alvarado L."/>
            <person name="Arachchi H.M."/>
            <person name="Berlin A.M."/>
            <person name="Chapman S.B."/>
            <person name="Goldberg J."/>
            <person name="Griggs A."/>
            <person name="Gujja S."/>
            <person name="Hansen M."/>
            <person name="Howarth C."/>
            <person name="Imamovic A."/>
            <person name="Larimer J."/>
            <person name="McCowen C."/>
            <person name="Montmayeur A."/>
            <person name="Murphy C."/>
            <person name="Neiman D."/>
            <person name="Pearson M."/>
            <person name="Priest M."/>
            <person name="Roberts A."/>
            <person name="Saif S."/>
            <person name="Shea T."/>
            <person name="Sisk P."/>
            <person name="Sykes S."/>
            <person name="Wortman J."/>
            <person name="Nusbaum C."/>
            <person name="Birren B."/>
        </authorList>
    </citation>
    <scope>NUCLEOTIDE SEQUENCE [LARGE SCALE GENOMIC DNA]</scope>
    <source>
        <strain evidence="6 7">7_1</strain>
    </source>
</reference>
<dbReference type="InterPro" id="IPR034061">
    <property type="entry name" value="Peptidases_S8_Autotransporter"/>
</dbReference>
<dbReference type="PANTHER" id="PTHR35037">
    <property type="entry name" value="C-TERMINAL REGION OF AIDA-LIKE PROTEIN"/>
    <property type="match status" value="1"/>
</dbReference>
<dbReference type="Gene3D" id="3.40.50.200">
    <property type="entry name" value="Peptidase S8/S53 domain"/>
    <property type="match status" value="1"/>
</dbReference>
<evidence type="ECO:0000259" key="5">
    <source>
        <dbReference type="PROSITE" id="PS51208"/>
    </source>
</evidence>
<dbReference type="InterPro" id="IPR005546">
    <property type="entry name" value="Autotransporte_beta"/>
</dbReference>
<feature type="compositionally biased region" description="Polar residues" evidence="2">
    <location>
        <begin position="63"/>
        <end position="73"/>
    </location>
</feature>
<organism evidence="6">
    <name type="scientific">Fusobacterium animalis 7_1</name>
    <dbReference type="NCBI Taxonomy" id="457405"/>
    <lineage>
        <taxon>Bacteria</taxon>
        <taxon>Fusobacteriati</taxon>
        <taxon>Fusobacteriota</taxon>
        <taxon>Fusobacteriia</taxon>
        <taxon>Fusobacteriales</taxon>
        <taxon>Fusobacteriaceae</taxon>
        <taxon>Fusobacterium</taxon>
    </lineage>
</organism>
<dbReference type="GO" id="GO:0006508">
    <property type="term" value="P:proteolysis"/>
    <property type="evidence" value="ECO:0007669"/>
    <property type="project" value="InterPro"/>
</dbReference>
<dbReference type="NCBIfam" id="NF033865">
    <property type="entry name" value="fusolisin"/>
    <property type="match status" value="1"/>
</dbReference>
<dbReference type="InterPro" id="IPR036852">
    <property type="entry name" value="Peptidase_S8/S53_dom_sf"/>
</dbReference>
<feature type="chain" id="PRO_5007304079" evidence="3">
    <location>
        <begin position="27"/>
        <end position="1090"/>
    </location>
</feature>
<dbReference type="SMART" id="SM00869">
    <property type="entry name" value="Autotransporter"/>
    <property type="match status" value="1"/>
</dbReference>
<evidence type="ECO:0000313" key="7">
    <source>
        <dbReference type="Proteomes" id="UP000002799"/>
    </source>
</evidence>
<dbReference type="Pfam" id="PF00082">
    <property type="entry name" value="Peptidase_S8"/>
    <property type="match status" value="1"/>
</dbReference>
<dbReference type="PANTHER" id="PTHR35037:SF3">
    <property type="entry name" value="C-TERMINAL REGION OF AIDA-LIKE PROTEIN"/>
    <property type="match status" value="1"/>
</dbReference>
<dbReference type="InterPro" id="IPR000209">
    <property type="entry name" value="Peptidase_S8/S53_dom"/>
</dbReference>
<feature type="region of interest" description="Disordered" evidence="2">
    <location>
        <begin position="30"/>
        <end position="73"/>
    </location>
</feature>
<dbReference type="eggNOG" id="COG4625">
    <property type="taxonomic scope" value="Bacteria"/>
</dbReference>
<evidence type="ECO:0000256" key="2">
    <source>
        <dbReference type="SAM" id="MobiDB-lite"/>
    </source>
</evidence>
<dbReference type="EMBL" id="CP007062">
    <property type="protein sequence ID" value="EEO42749.2"/>
    <property type="molecule type" value="Genomic_DNA"/>
</dbReference>
<dbReference type="Gene3D" id="2.40.128.130">
    <property type="entry name" value="Autotransporter beta-domain"/>
    <property type="match status" value="1"/>
</dbReference>